<dbReference type="OrthoDB" id="10525117at2759"/>
<evidence type="ECO:0000313" key="3">
    <source>
        <dbReference type="Proteomes" id="UP000186817"/>
    </source>
</evidence>
<keyword evidence="3" id="KW-1185">Reference proteome</keyword>
<evidence type="ECO:0000313" key="2">
    <source>
        <dbReference type="EMBL" id="OLP82385.1"/>
    </source>
</evidence>
<protein>
    <submittedName>
        <fullName evidence="2">Uncharacterized protein</fullName>
    </submittedName>
</protein>
<proteinExistence type="predicted"/>
<sequence length="127" mass="13850">MLRCYHRHLRERYLAGKLGDAGDKADTGCMKGMPQAAKIAALTLLPEPVVAEEDPKSSRYKRVLDQPWGSALVKPRRGPKSASTAANEADTGCMKGMPQAAKIAALTLLPEPVVAEEDLDHMRDMQH</sequence>
<dbReference type="EMBL" id="LSRX01001198">
    <property type="protein sequence ID" value="OLP82385.1"/>
    <property type="molecule type" value="Genomic_DNA"/>
</dbReference>
<accession>A0A1Q9CHI6</accession>
<dbReference type="AlphaFoldDB" id="A0A1Q9CHI6"/>
<reference evidence="2 3" key="1">
    <citation type="submission" date="2016-02" db="EMBL/GenBank/DDBJ databases">
        <title>Genome analysis of coral dinoflagellate symbionts highlights evolutionary adaptations to a symbiotic lifestyle.</title>
        <authorList>
            <person name="Aranda M."/>
            <person name="Li Y."/>
            <person name="Liew Y.J."/>
            <person name="Baumgarten S."/>
            <person name="Simakov O."/>
            <person name="Wilson M."/>
            <person name="Piel J."/>
            <person name="Ashoor H."/>
            <person name="Bougouffa S."/>
            <person name="Bajic V.B."/>
            <person name="Ryu T."/>
            <person name="Ravasi T."/>
            <person name="Bayer T."/>
            <person name="Micklem G."/>
            <person name="Kim H."/>
            <person name="Bhak J."/>
            <person name="Lajeunesse T.C."/>
            <person name="Voolstra C.R."/>
        </authorList>
    </citation>
    <scope>NUCLEOTIDE SEQUENCE [LARGE SCALE GENOMIC DNA]</scope>
    <source>
        <strain evidence="2 3">CCMP2467</strain>
    </source>
</reference>
<gene>
    <name evidence="2" type="ORF">AK812_SmicGene36964</name>
</gene>
<evidence type="ECO:0000256" key="1">
    <source>
        <dbReference type="SAM" id="MobiDB-lite"/>
    </source>
</evidence>
<organism evidence="2 3">
    <name type="scientific">Symbiodinium microadriaticum</name>
    <name type="common">Dinoflagellate</name>
    <name type="synonym">Zooxanthella microadriatica</name>
    <dbReference type="NCBI Taxonomy" id="2951"/>
    <lineage>
        <taxon>Eukaryota</taxon>
        <taxon>Sar</taxon>
        <taxon>Alveolata</taxon>
        <taxon>Dinophyceae</taxon>
        <taxon>Suessiales</taxon>
        <taxon>Symbiodiniaceae</taxon>
        <taxon>Symbiodinium</taxon>
    </lineage>
</organism>
<feature type="region of interest" description="Disordered" evidence="1">
    <location>
        <begin position="71"/>
        <end position="93"/>
    </location>
</feature>
<dbReference type="Proteomes" id="UP000186817">
    <property type="component" value="Unassembled WGS sequence"/>
</dbReference>
<comment type="caution">
    <text evidence="2">The sequence shown here is derived from an EMBL/GenBank/DDBJ whole genome shotgun (WGS) entry which is preliminary data.</text>
</comment>
<name>A0A1Q9CHI6_SYMMI</name>